<keyword evidence="3" id="KW-1185">Reference proteome</keyword>
<accession>A0AAD4N1F2</accession>
<reference evidence="2" key="1">
    <citation type="submission" date="2022-01" db="EMBL/GenBank/DDBJ databases">
        <title>Genome Sequence Resource for Two Populations of Ditylenchus destructor, the Migratory Endoparasitic Phytonematode.</title>
        <authorList>
            <person name="Zhang H."/>
            <person name="Lin R."/>
            <person name="Xie B."/>
        </authorList>
    </citation>
    <scope>NUCLEOTIDE SEQUENCE</scope>
    <source>
        <strain evidence="2">BazhouSP</strain>
    </source>
</reference>
<dbReference type="EMBL" id="JAKKPZ010000021">
    <property type="protein sequence ID" value="KAI1711654.1"/>
    <property type="molecule type" value="Genomic_DNA"/>
</dbReference>
<evidence type="ECO:0000256" key="1">
    <source>
        <dbReference type="SAM" id="SignalP"/>
    </source>
</evidence>
<protein>
    <submittedName>
        <fullName evidence="2">CRE-UGT-15 protein</fullName>
    </submittedName>
</protein>
<evidence type="ECO:0000313" key="3">
    <source>
        <dbReference type="Proteomes" id="UP001201812"/>
    </source>
</evidence>
<keyword evidence="1" id="KW-0732">Signal</keyword>
<evidence type="ECO:0000313" key="2">
    <source>
        <dbReference type="EMBL" id="KAI1711654.1"/>
    </source>
</evidence>
<dbReference type="SUPFAM" id="SSF53756">
    <property type="entry name" value="UDP-Glycosyltransferase/glycogen phosphorylase"/>
    <property type="match status" value="1"/>
</dbReference>
<feature type="signal peptide" evidence="1">
    <location>
        <begin position="1"/>
        <end position="20"/>
    </location>
</feature>
<dbReference type="AlphaFoldDB" id="A0AAD4N1F2"/>
<feature type="chain" id="PRO_5041928083" evidence="1">
    <location>
        <begin position="21"/>
        <end position="151"/>
    </location>
</feature>
<gene>
    <name evidence="2" type="ORF">DdX_10116</name>
</gene>
<organism evidence="2 3">
    <name type="scientific">Ditylenchus destructor</name>
    <dbReference type="NCBI Taxonomy" id="166010"/>
    <lineage>
        <taxon>Eukaryota</taxon>
        <taxon>Metazoa</taxon>
        <taxon>Ecdysozoa</taxon>
        <taxon>Nematoda</taxon>
        <taxon>Chromadorea</taxon>
        <taxon>Rhabditida</taxon>
        <taxon>Tylenchina</taxon>
        <taxon>Tylenchomorpha</taxon>
        <taxon>Sphaerularioidea</taxon>
        <taxon>Anguinidae</taxon>
        <taxon>Anguininae</taxon>
        <taxon>Ditylenchus</taxon>
    </lineage>
</organism>
<name>A0AAD4N1F2_9BILA</name>
<sequence length="151" mass="17009">MANFQLKAIIFLSTLLIVESNTNAGDASIDKRRLKILLNNPVLGYSHMQFQGKLADLLVEAGHEVHVLMFEQNPLLGHYNGTHKAQKVIRVARSPETKDDMLKMPVMKNPFMGTSNMFRDGMLDEFFGFFEGSCKGKIVPDHHAVDHKVVQ</sequence>
<dbReference type="Proteomes" id="UP001201812">
    <property type="component" value="Unassembled WGS sequence"/>
</dbReference>
<comment type="caution">
    <text evidence="2">The sequence shown here is derived from an EMBL/GenBank/DDBJ whole genome shotgun (WGS) entry which is preliminary data.</text>
</comment>
<proteinExistence type="predicted"/>